<protein>
    <submittedName>
        <fullName evidence="2">Uncharacterized protein</fullName>
    </submittedName>
</protein>
<feature type="region of interest" description="Disordered" evidence="1">
    <location>
        <begin position="1"/>
        <end position="55"/>
    </location>
</feature>
<feature type="non-terminal residue" evidence="2">
    <location>
        <position position="55"/>
    </location>
</feature>
<proteinExistence type="predicted"/>
<evidence type="ECO:0000313" key="2">
    <source>
        <dbReference type="EMBL" id="CAA9248264.1"/>
    </source>
</evidence>
<sequence>GLTVPAGVRRAQQVPACSTRRGSPAVGTDALPPYHGDARPPTSRGDLPVDVRIGV</sequence>
<gene>
    <name evidence="2" type="ORF">AVDCRST_MAG20-2219</name>
</gene>
<dbReference type="EMBL" id="CADCSY010000092">
    <property type="protein sequence ID" value="CAA9248264.1"/>
    <property type="molecule type" value="Genomic_DNA"/>
</dbReference>
<feature type="non-terminal residue" evidence="2">
    <location>
        <position position="1"/>
    </location>
</feature>
<evidence type="ECO:0000256" key="1">
    <source>
        <dbReference type="SAM" id="MobiDB-lite"/>
    </source>
</evidence>
<reference evidence="2" key="1">
    <citation type="submission" date="2020-02" db="EMBL/GenBank/DDBJ databases">
        <authorList>
            <person name="Meier V. D."/>
        </authorList>
    </citation>
    <scope>NUCLEOTIDE SEQUENCE</scope>
    <source>
        <strain evidence="2">AVDCRST_MAG20</strain>
    </source>
</reference>
<name>A0A6J4IEQ3_9ACTN</name>
<organism evidence="2">
    <name type="scientific">uncultured Acidimicrobiales bacterium</name>
    <dbReference type="NCBI Taxonomy" id="310071"/>
    <lineage>
        <taxon>Bacteria</taxon>
        <taxon>Bacillati</taxon>
        <taxon>Actinomycetota</taxon>
        <taxon>Acidimicrobiia</taxon>
        <taxon>Acidimicrobiales</taxon>
        <taxon>environmental samples</taxon>
    </lineage>
</organism>
<accession>A0A6J4IEQ3</accession>
<dbReference type="AlphaFoldDB" id="A0A6J4IEQ3"/>